<dbReference type="RefSeq" id="WP_112144546.1">
    <property type="nucleotide sequence ID" value="NZ_PGTO01000007.1"/>
</dbReference>
<evidence type="ECO:0000313" key="4">
    <source>
        <dbReference type="Proteomes" id="UP000251075"/>
    </source>
</evidence>
<dbReference type="Pfam" id="PF01451">
    <property type="entry name" value="LMWPc"/>
    <property type="match status" value="1"/>
</dbReference>
<reference evidence="3 4" key="1">
    <citation type="submission" date="2017-11" db="EMBL/GenBank/DDBJ databases">
        <title>Draft genome sequence of magnetotactic bacterium Magnetospirillum kuznetsovii LBB-42.</title>
        <authorList>
            <person name="Grouzdev D.S."/>
            <person name="Rysina M.S."/>
            <person name="Baslerov R.V."/>
            <person name="Koziaeva V."/>
        </authorList>
    </citation>
    <scope>NUCLEOTIDE SEQUENCE [LARGE SCALE GENOMIC DNA]</scope>
    <source>
        <strain evidence="3 4">LBB-42</strain>
    </source>
</reference>
<keyword evidence="4" id="KW-1185">Reference proteome</keyword>
<organism evidence="3 4">
    <name type="scientific">Paramagnetospirillum kuznetsovii</name>
    <dbReference type="NCBI Taxonomy" id="2053833"/>
    <lineage>
        <taxon>Bacteria</taxon>
        <taxon>Pseudomonadati</taxon>
        <taxon>Pseudomonadota</taxon>
        <taxon>Alphaproteobacteria</taxon>
        <taxon>Rhodospirillales</taxon>
        <taxon>Magnetospirillaceae</taxon>
        <taxon>Paramagnetospirillum</taxon>
    </lineage>
</organism>
<dbReference type="PANTHER" id="PTHR43428">
    <property type="entry name" value="ARSENATE REDUCTASE"/>
    <property type="match status" value="1"/>
</dbReference>
<gene>
    <name evidence="3" type="ORF">CU669_10840</name>
</gene>
<evidence type="ECO:0000313" key="3">
    <source>
        <dbReference type="EMBL" id="RAU21796.1"/>
    </source>
</evidence>
<dbReference type="AlphaFoldDB" id="A0A364NXL3"/>
<dbReference type="PANTHER" id="PTHR43428:SF1">
    <property type="entry name" value="ARSENATE REDUCTASE"/>
    <property type="match status" value="1"/>
</dbReference>
<dbReference type="SUPFAM" id="SSF52788">
    <property type="entry name" value="Phosphotyrosine protein phosphatases I"/>
    <property type="match status" value="1"/>
</dbReference>
<proteinExistence type="predicted"/>
<dbReference type="Gene3D" id="3.40.50.2300">
    <property type="match status" value="1"/>
</dbReference>
<keyword evidence="1" id="KW-0059">Arsenical resistance</keyword>
<dbReference type="SMART" id="SM00226">
    <property type="entry name" value="LMWPc"/>
    <property type="match status" value="1"/>
</dbReference>
<name>A0A364NXL3_9PROT</name>
<evidence type="ECO:0000259" key="2">
    <source>
        <dbReference type="SMART" id="SM00226"/>
    </source>
</evidence>
<dbReference type="InterPro" id="IPR023485">
    <property type="entry name" value="Ptyr_pPase"/>
</dbReference>
<feature type="domain" description="Phosphotyrosine protein phosphatase I" evidence="2">
    <location>
        <begin position="2"/>
        <end position="140"/>
    </location>
</feature>
<sequence length="148" mass="15780">MTNVLVLCTGNSARSVLGEALTNHLGGGKWRAFSAGSNPTGKVNPLSLEVLAEKGLPTEGYRSKSWDEFALPDAPKMDLVITVCDNAAGEVCPIWPGHPSKVHIGFPDPAAAEGSHEERLAAFRKVYAMIEAKIAKLIEVGVERAEEV</sequence>
<dbReference type="InterPro" id="IPR036196">
    <property type="entry name" value="Ptyr_pPase_sf"/>
</dbReference>
<evidence type="ECO:0000256" key="1">
    <source>
        <dbReference type="ARBA" id="ARBA00022849"/>
    </source>
</evidence>
<dbReference type="GO" id="GO:0046685">
    <property type="term" value="P:response to arsenic-containing substance"/>
    <property type="evidence" value="ECO:0007669"/>
    <property type="project" value="UniProtKB-KW"/>
</dbReference>
<comment type="caution">
    <text evidence="3">The sequence shown here is derived from an EMBL/GenBank/DDBJ whole genome shotgun (WGS) entry which is preliminary data.</text>
</comment>
<dbReference type="EMBL" id="PGTO01000007">
    <property type="protein sequence ID" value="RAU21796.1"/>
    <property type="molecule type" value="Genomic_DNA"/>
</dbReference>
<dbReference type="OrthoDB" id="9793058at2"/>
<protein>
    <submittedName>
        <fullName evidence="3">Protein-tyrosine-phosphatase</fullName>
    </submittedName>
</protein>
<accession>A0A364NXL3</accession>
<dbReference type="CDD" id="cd16345">
    <property type="entry name" value="LMWP_ArsC"/>
    <property type="match status" value="1"/>
</dbReference>
<dbReference type="Proteomes" id="UP000251075">
    <property type="component" value="Unassembled WGS sequence"/>
</dbReference>